<feature type="region of interest" description="Disordered" evidence="2">
    <location>
        <begin position="120"/>
        <end position="154"/>
    </location>
</feature>
<feature type="compositionally biased region" description="Low complexity" evidence="2">
    <location>
        <begin position="120"/>
        <end position="133"/>
    </location>
</feature>
<dbReference type="Proteomes" id="UP000481339">
    <property type="component" value="Unassembled WGS sequence"/>
</dbReference>
<evidence type="ECO:0000313" key="5">
    <source>
        <dbReference type="Proteomes" id="UP000481339"/>
    </source>
</evidence>
<accession>A0A7C8BND5</accession>
<reference evidence="4 5" key="1">
    <citation type="submission" date="2019-09" db="EMBL/GenBank/DDBJ databases">
        <title>Phylogeny of genus Pseudoclavibacter and closely related genus.</title>
        <authorList>
            <person name="Li Y."/>
        </authorList>
    </citation>
    <scope>NUCLEOTIDE SEQUENCE [LARGE SCALE GENOMIC DNA]</scope>
    <source>
        <strain evidence="4 5">JCM 16921</strain>
    </source>
</reference>
<feature type="domain" description="FAD/NAD(P)-binding" evidence="3">
    <location>
        <begin position="11"/>
        <end position="253"/>
    </location>
</feature>
<gene>
    <name evidence="4" type="ORF">F8O02_05190</name>
</gene>
<dbReference type="RefSeq" id="WP_158036177.1">
    <property type="nucleotide sequence ID" value="NZ_BAAAZV010000017.1"/>
</dbReference>
<dbReference type="AlphaFoldDB" id="A0A7C8BND5"/>
<dbReference type="PANTHER" id="PTHR43539">
    <property type="entry name" value="FLAVIN-BINDING MONOOXYGENASE-LIKE PROTEIN (AFU_ORTHOLOGUE AFUA_4G09220)"/>
    <property type="match status" value="1"/>
</dbReference>
<sequence length="403" mass="42812">MRASLPRHVPVLVIGAGQAGLAAAWWLQERGLTPGRDLLVLDADADAGGAWQHRWPALRIGAAHRIADLPGMREAGLGFADAPRDRPASEVVVAQYRAYERFWRLDVRHGVRVDAVRRAPAPAADDVAGPARRSAAEQRAVTTRPHGEAPTVEGDATASGRFRVTGRDATGPVTLTADVIVNATGTWRSPFVPWYPGRDRFAGVQLHTHCWRDARRFTGMRVGVVGGGTSAVEHLAELDGVAASTVWFTRRPVHLVETDGLTTEAGIASVATMDRAARAGRPLPSVVSTTGLPHTGYMRGLIDRGALVSQPMFRRLGADGAVLSGGTTLPLDAIVWDTGFRPHLGHLAPLRLREPAGGVRVVDGVAVREPHLILAGYGPQASTITAAHAGRVNALAALRALSR</sequence>
<dbReference type="OrthoDB" id="178899at2"/>
<keyword evidence="5" id="KW-1185">Reference proteome</keyword>
<dbReference type="Gene3D" id="3.50.50.60">
    <property type="entry name" value="FAD/NAD(P)-binding domain"/>
    <property type="match status" value="1"/>
</dbReference>
<name>A0A7C8BND5_9MICO</name>
<organism evidence="4 5">
    <name type="scientific">Pseudoclavibacter caeni</name>
    <dbReference type="NCBI Taxonomy" id="908846"/>
    <lineage>
        <taxon>Bacteria</taxon>
        <taxon>Bacillati</taxon>
        <taxon>Actinomycetota</taxon>
        <taxon>Actinomycetes</taxon>
        <taxon>Micrococcales</taxon>
        <taxon>Microbacteriaceae</taxon>
        <taxon>Pseudoclavibacter</taxon>
    </lineage>
</organism>
<comment type="caution">
    <text evidence="4">The sequence shown here is derived from an EMBL/GenBank/DDBJ whole genome shotgun (WGS) entry which is preliminary data.</text>
</comment>
<dbReference type="GO" id="GO:0004497">
    <property type="term" value="F:monooxygenase activity"/>
    <property type="evidence" value="ECO:0007669"/>
    <property type="project" value="TreeGrafter"/>
</dbReference>
<proteinExistence type="predicted"/>
<dbReference type="Pfam" id="PF07992">
    <property type="entry name" value="Pyr_redox_2"/>
    <property type="match status" value="1"/>
</dbReference>
<dbReference type="PANTHER" id="PTHR43539:SF78">
    <property type="entry name" value="FLAVIN-CONTAINING MONOOXYGENASE"/>
    <property type="match status" value="1"/>
</dbReference>
<keyword evidence="1" id="KW-0560">Oxidoreductase</keyword>
<dbReference type="InterPro" id="IPR050982">
    <property type="entry name" value="Auxin_biosynth/cation_transpt"/>
</dbReference>
<dbReference type="InterPro" id="IPR023753">
    <property type="entry name" value="FAD/NAD-binding_dom"/>
</dbReference>
<dbReference type="EMBL" id="WBKA01000003">
    <property type="protein sequence ID" value="KAB1632399.1"/>
    <property type="molecule type" value="Genomic_DNA"/>
</dbReference>
<dbReference type="InterPro" id="IPR036188">
    <property type="entry name" value="FAD/NAD-bd_sf"/>
</dbReference>
<evidence type="ECO:0000259" key="3">
    <source>
        <dbReference type="Pfam" id="PF07992"/>
    </source>
</evidence>
<protein>
    <submittedName>
        <fullName evidence="4">NAD(P)-binding protein</fullName>
    </submittedName>
</protein>
<dbReference type="PRINTS" id="PR00368">
    <property type="entry name" value="FADPNR"/>
</dbReference>
<evidence type="ECO:0000313" key="4">
    <source>
        <dbReference type="EMBL" id="KAB1632399.1"/>
    </source>
</evidence>
<dbReference type="SUPFAM" id="SSF51905">
    <property type="entry name" value="FAD/NAD(P)-binding domain"/>
    <property type="match status" value="1"/>
</dbReference>
<evidence type="ECO:0000256" key="2">
    <source>
        <dbReference type="SAM" id="MobiDB-lite"/>
    </source>
</evidence>
<dbReference type="GO" id="GO:0050660">
    <property type="term" value="F:flavin adenine dinucleotide binding"/>
    <property type="evidence" value="ECO:0007669"/>
    <property type="project" value="TreeGrafter"/>
</dbReference>
<evidence type="ECO:0000256" key="1">
    <source>
        <dbReference type="ARBA" id="ARBA00023002"/>
    </source>
</evidence>